<evidence type="ECO:0000313" key="1">
    <source>
        <dbReference type="EMBL" id="OHU92771.1"/>
    </source>
</evidence>
<gene>
    <name evidence="1" type="ORF">BET10_04785</name>
</gene>
<proteinExistence type="predicted"/>
<comment type="caution">
    <text evidence="1">The sequence shown here is derived from an EMBL/GenBank/DDBJ whole genome shotgun (WGS) entry which is preliminary data.</text>
</comment>
<protein>
    <submittedName>
        <fullName evidence="1">Uncharacterized protein</fullName>
    </submittedName>
</protein>
<organism evidence="1 2">
    <name type="scientific">Pseudoalteromonas amylolytica</name>
    <dbReference type="NCBI Taxonomy" id="1859457"/>
    <lineage>
        <taxon>Bacteria</taxon>
        <taxon>Pseudomonadati</taxon>
        <taxon>Pseudomonadota</taxon>
        <taxon>Gammaproteobacteria</taxon>
        <taxon>Alteromonadales</taxon>
        <taxon>Pseudoalteromonadaceae</taxon>
        <taxon>Pseudoalteromonas</taxon>
    </lineage>
</organism>
<reference evidence="1 2" key="1">
    <citation type="submission" date="2016-09" db="EMBL/GenBank/DDBJ databases">
        <title>Pseudoalteromonas amylolytica sp. nov., isolated from the surface seawater.</title>
        <authorList>
            <person name="Wu Y.-H."/>
            <person name="Cheng H."/>
            <person name="Jin X.-B."/>
            <person name="Wang C.-S."/>
            <person name="Xu X.-W."/>
        </authorList>
    </citation>
    <scope>NUCLEOTIDE SEQUENCE [LARGE SCALE GENOMIC DNA]</scope>
    <source>
        <strain evidence="1 2">JW1</strain>
    </source>
</reference>
<keyword evidence="2" id="KW-1185">Reference proteome</keyword>
<dbReference type="Proteomes" id="UP000179786">
    <property type="component" value="Unassembled WGS sequence"/>
</dbReference>
<dbReference type="EMBL" id="MKJU01000006">
    <property type="protein sequence ID" value="OHU92771.1"/>
    <property type="molecule type" value="Genomic_DNA"/>
</dbReference>
<dbReference type="AlphaFoldDB" id="A0A1S1MZG2"/>
<name>A0A1S1MZG2_9GAMM</name>
<dbReference type="STRING" id="1859457.BET10_04785"/>
<sequence>MNERFIYELINKLAMWYKLTQALQSAHTVHLSTSDWSCYSEFVSESWFRHSEFISESYNLNQPRHSEDVSESCFCHSEFISES</sequence>
<evidence type="ECO:0000313" key="2">
    <source>
        <dbReference type="Proteomes" id="UP000179786"/>
    </source>
</evidence>
<accession>A0A1S1MZG2</accession>